<accession>A0A1M5EBV2</accession>
<proteinExistence type="predicted"/>
<gene>
    <name evidence="2" type="ORF">SAMN05443575_0843</name>
</gene>
<protein>
    <recommendedName>
        <fullName evidence="4">Collagen triple helix repeat-containing protein</fullName>
    </recommendedName>
</protein>
<evidence type="ECO:0000313" key="2">
    <source>
        <dbReference type="EMBL" id="SHF76551.1"/>
    </source>
</evidence>
<dbReference type="EMBL" id="FQVU01000001">
    <property type="protein sequence ID" value="SHF76551.1"/>
    <property type="molecule type" value="Genomic_DNA"/>
</dbReference>
<name>A0A1M5EBV2_9ACTN</name>
<dbReference type="AlphaFoldDB" id="A0A1M5EBV2"/>
<dbReference type="Proteomes" id="UP000186132">
    <property type="component" value="Unassembled WGS sequence"/>
</dbReference>
<sequence>MQIATPVRRLAVVAVVGAIAVVAAGGVGYAAASSAGKPVTACANAKGKLALQNKKGKCAAGYKRVTIGKQGPRGAAGAKGAKGAAGAAGPQGAPGAQGPGAVVFDEIAFDNDTTSTVTVDGFGYQGQCTVTGTGSSRSVTAKLLVTPPANTSARITALSASTLNGGTPVPVAYQGSAASTTQDVHVGASDTDTRILYNPAMHVIGGNRVQVVSINMTAKAPVSGFVNVPCSFEGTITAAS</sequence>
<evidence type="ECO:0008006" key="4">
    <source>
        <dbReference type="Google" id="ProtNLM"/>
    </source>
</evidence>
<feature type="region of interest" description="Disordered" evidence="1">
    <location>
        <begin position="71"/>
        <end position="97"/>
    </location>
</feature>
<keyword evidence="3" id="KW-1185">Reference proteome</keyword>
<organism evidence="2 3">
    <name type="scientific">Jatrophihabitans endophyticus</name>
    <dbReference type="NCBI Taxonomy" id="1206085"/>
    <lineage>
        <taxon>Bacteria</taxon>
        <taxon>Bacillati</taxon>
        <taxon>Actinomycetota</taxon>
        <taxon>Actinomycetes</taxon>
        <taxon>Jatrophihabitantales</taxon>
        <taxon>Jatrophihabitantaceae</taxon>
        <taxon>Jatrophihabitans</taxon>
    </lineage>
</organism>
<evidence type="ECO:0000313" key="3">
    <source>
        <dbReference type="Proteomes" id="UP000186132"/>
    </source>
</evidence>
<evidence type="ECO:0000256" key="1">
    <source>
        <dbReference type="SAM" id="MobiDB-lite"/>
    </source>
</evidence>
<dbReference type="RefSeq" id="WP_073386259.1">
    <property type="nucleotide sequence ID" value="NZ_FQVU01000001.1"/>
</dbReference>
<reference evidence="2 3" key="1">
    <citation type="submission" date="2016-11" db="EMBL/GenBank/DDBJ databases">
        <authorList>
            <person name="Jaros S."/>
            <person name="Januszkiewicz K."/>
            <person name="Wedrychowicz H."/>
        </authorList>
    </citation>
    <scope>NUCLEOTIDE SEQUENCE [LARGE SCALE GENOMIC DNA]</scope>
    <source>
        <strain evidence="2 3">DSM 45627</strain>
    </source>
</reference>